<gene>
    <name evidence="3" type="ORF">GNT65_00810</name>
</gene>
<protein>
    <submittedName>
        <fullName evidence="3">Response regulator SirA</fullName>
    </submittedName>
</protein>
<dbReference type="Proteomes" id="UP000474778">
    <property type="component" value="Unassembled WGS sequence"/>
</dbReference>
<accession>A0A6L7HSK8</accession>
<evidence type="ECO:0000313" key="3">
    <source>
        <dbReference type="EMBL" id="MXR67227.1"/>
    </source>
</evidence>
<proteinExistence type="inferred from homology"/>
<organism evidence="3 4">
    <name type="scientific">Shewanella insulae</name>
    <dbReference type="NCBI Taxonomy" id="2681496"/>
    <lineage>
        <taxon>Bacteria</taxon>
        <taxon>Pseudomonadati</taxon>
        <taxon>Pseudomonadota</taxon>
        <taxon>Gammaproteobacteria</taxon>
        <taxon>Alteromonadales</taxon>
        <taxon>Shewanellaceae</taxon>
        <taxon>Shewanella</taxon>
    </lineage>
</organism>
<name>A0A6L7HSK8_9GAMM</name>
<dbReference type="Pfam" id="PF01206">
    <property type="entry name" value="TusA"/>
    <property type="match status" value="1"/>
</dbReference>
<evidence type="ECO:0000259" key="2">
    <source>
        <dbReference type="Pfam" id="PF01206"/>
    </source>
</evidence>
<keyword evidence="4" id="KW-1185">Reference proteome</keyword>
<dbReference type="SUPFAM" id="SSF64307">
    <property type="entry name" value="SirA-like"/>
    <property type="match status" value="1"/>
</dbReference>
<feature type="domain" description="UPF0033" evidence="2">
    <location>
        <begin position="3"/>
        <end position="70"/>
    </location>
</feature>
<evidence type="ECO:0000313" key="4">
    <source>
        <dbReference type="Proteomes" id="UP000474778"/>
    </source>
</evidence>
<sequence length="73" mass="8416">MTFIDLTHYRCPLALVKLKMALKQLPSGEVLRVMLKDNGSRQDVPRFLNKANWQYVELQNDAEILVLSITRGD</sequence>
<dbReference type="CDD" id="cd00291">
    <property type="entry name" value="SirA_YedF_YeeD"/>
    <property type="match status" value="1"/>
</dbReference>
<dbReference type="EMBL" id="WRPA01000001">
    <property type="protein sequence ID" value="MXR67227.1"/>
    <property type="molecule type" value="Genomic_DNA"/>
</dbReference>
<dbReference type="InterPro" id="IPR001455">
    <property type="entry name" value="TusA-like"/>
</dbReference>
<comment type="caution">
    <text evidence="3">The sequence shown here is derived from an EMBL/GenBank/DDBJ whole genome shotgun (WGS) entry which is preliminary data.</text>
</comment>
<reference evidence="3 4" key="1">
    <citation type="submission" date="2019-12" db="EMBL/GenBank/DDBJ databases">
        <title>Shewanella insulae sp. nov., isolated from a tidal flat.</title>
        <authorList>
            <person name="Yoon J.-H."/>
        </authorList>
    </citation>
    <scope>NUCLEOTIDE SEQUENCE [LARGE SCALE GENOMIC DNA]</scope>
    <source>
        <strain evidence="3 4">JBTF-M18</strain>
    </source>
</reference>
<dbReference type="InterPro" id="IPR036868">
    <property type="entry name" value="TusA-like_sf"/>
</dbReference>
<dbReference type="RefSeq" id="WP_160793239.1">
    <property type="nucleotide sequence ID" value="NZ_JAKEVE010000009.1"/>
</dbReference>
<evidence type="ECO:0000256" key="1">
    <source>
        <dbReference type="ARBA" id="ARBA00008984"/>
    </source>
</evidence>
<dbReference type="PANTHER" id="PTHR33279">
    <property type="entry name" value="SULFUR CARRIER PROTEIN YEDF-RELATED"/>
    <property type="match status" value="1"/>
</dbReference>
<dbReference type="AlphaFoldDB" id="A0A6L7HSK8"/>
<dbReference type="Gene3D" id="3.30.110.40">
    <property type="entry name" value="TusA-like domain"/>
    <property type="match status" value="1"/>
</dbReference>
<comment type="similarity">
    <text evidence="1">Belongs to the sulfur carrier protein TusA family.</text>
</comment>
<dbReference type="PANTHER" id="PTHR33279:SF19">
    <property type="entry name" value="SSL1707 PROTEIN"/>
    <property type="match status" value="1"/>
</dbReference>